<evidence type="ECO:0000256" key="4">
    <source>
        <dbReference type="ARBA" id="ARBA00023319"/>
    </source>
</evidence>
<feature type="compositionally biased region" description="Polar residues" evidence="5">
    <location>
        <begin position="209"/>
        <end position="222"/>
    </location>
</feature>
<dbReference type="PANTHER" id="PTHR11738:SF183">
    <property type="entry name" value="LEUKOCYTE IMMUNOGLOBULIN-LIKE RECEPTOR, SUBFAMILY A (WITH TM DOMAIN), MEMBER 5"/>
    <property type="match status" value="1"/>
</dbReference>
<feature type="region of interest" description="Disordered" evidence="5">
    <location>
        <begin position="209"/>
        <end position="230"/>
    </location>
</feature>
<dbReference type="Gene3D" id="2.60.40.10">
    <property type="entry name" value="Immunoglobulins"/>
    <property type="match status" value="1"/>
</dbReference>
<dbReference type="InterPro" id="IPR036179">
    <property type="entry name" value="Ig-like_dom_sf"/>
</dbReference>
<evidence type="ECO:0000256" key="2">
    <source>
        <dbReference type="ARBA" id="ARBA00023157"/>
    </source>
</evidence>
<organism evidence="9 10">
    <name type="scientific">Phodopus roborovskii</name>
    <name type="common">Roborovski's desert hamster</name>
    <name type="synonym">Cricetulus roborovskii</name>
    <dbReference type="NCBI Taxonomy" id="109678"/>
    <lineage>
        <taxon>Eukaryota</taxon>
        <taxon>Metazoa</taxon>
        <taxon>Chordata</taxon>
        <taxon>Craniata</taxon>
        <taxon>Vertebrata</taxon>
        <taxon>Euteleostomi</taxon>
        <taxon>Mammalia</taxon>
        <taxon>Eutheria</taxon>
        <taxon>Euarchontoglires</taxon>
        <taxon>Glires</taxon>
        <taxon>Rodentia</taxon>
        <taxon>Myomorpha</taxon>
        <taxon>Muroidea</taxon>
        <taxon>Cricetidae</taxon>
        <taxon>Cricetinae</taxon>
        <taxon>Phodopus</taxon>
    </lineage>
</organism>
<feature type="signal peptide" evidence="7">
    <location>
        <begin position="1"/>
        <end position="18"/>
    </location>
</feature>
<evidence type="ECO:0000313" key="10">
    <source>
        <dbReference type="Proteomes" id="UP001152836"/>
    </source>
</evidence>
<dbReference type="EMBL" id="CALSGD010001620">
    <property type="protein sequence ID" value="CAH7408349.1"/>
    <property type="molecule type" value="Genomic_DNA"/>
</dbReference>
<dbReference type="AlphaFoldDB" id="A0AAV0ABE2"/>
<evidence type="ECO:0000259" key="8">
    <source>
        <dbReference type="PROSITE" id="PS50835"/>
    </source>
</evidence>
<evidence type="ECO:0000256" key="7">
    <source>
        <dbReference type="SAM" id="SignalP"/>
    </source>
</evidence>
<dbReference type="InterPro" id="IPR050412">
    <property type="entry name" value="Ig-like_Receptors_ImmuneReg"/>
</dbReference>
<dbReference type="InterPro" id="IPR013783">
    <property type="entry name" value="Ig-like_fold"/>
</dbReference>
<feature type="domain" description="Ig-like" evidence="8">
    <location>
        <begin position="29"/>
        <end position="102"/>
    </location>
</feature>
<dbReference type="SUPFAM" id="SSF48726">
    <property type="entry name" value="Immunoglobulin"/>
    <property type="match status" value="1"/>
</dbReference>
<keyword evidence="6" id="KW-0472">Membrane</keyword>
<evidence type="ECO:0000313" key="9">
    <source>
        <dbReference type="EMBL" id="CAH7408349.1"/>
    </source>
</evidence>
<dbReference type="GO" id="GO:0019221">
    <property type="term" value="P:cytokine-mediated signaling pathway"/>
    <property type="evidence" value="ECO:0007669"/>
    <property type="project" value="TreeGrafter"/>
</dbReference>
<evidence type="ECO:0000256" key="6">
    <source>
        <dbReference type="SAM" id="Phobius"/>
    </source>
</evidence>
<dbReference type="PROSITE" id="PS50835">
    <property type="entry name" value="IG_LIKE"/>
    <property type="match status" value="1"/>
</dbReference>
<name>A0AAV0ABE2_PHORO</name>
<keyword evidence="10" id="KW-1185">Reference proteome</keyword>
<accession>A0AAV0ABE2</accession>
<dbReference type="FunFam" id="2.60.40.10:FF:000049">
    <property type="entry name" value="Leukocyte immunoglobulin-like receptor subfamily B member 1"/>
    <property type="match status" value="1"/>
</dbReference>
<protein>
    <submittedName>
        <fullName evidence="9">Lilrb4a protein</fullName>
    </submittedName>
</protein>
<evidence type="ECO:0000256" key="1">
    <source>
        <dbReference type="ARBA" id="ARBA00022729"/>
    </source>
</evidence>
<keyword evidence="1 7" id="KW-0732">Signal</keyword>
<proteinExistence type="predicted"/>
<dbReference type="InterPro" id="IPR007110">
    <property type="entry name" value="Ig-like_dom"/>
</dbReference>
<keyword evidence="2" id="KW-1015">Disulfide bond</keyword>
<reference evidence="9" key="1">
    <citation type="submission" date="2022-06" db="EMBL/GenBank/DDBJ databases">
        <authorList>
            <person name="Andreotti S."/>
            <person name="Wyler E."/>
        </authorList>
    </citation>
    <scope>NUCLEOTIDE SEQUENCE</scope>
</reference>
<evidence type="ECO:0000256" key="5">
    <source>
        <dbReference type="SAM" id="MobiDB-lite"/>
    </source>
</evidence>
<gene>
    <name evidence="9" type="primary">Lilrb4a</name>
    <name evidence="9" type="ORF">PHOROB_LOCUS16746</name>
</gene>
<sequence length="271" mass="29903">MTIASVVLLYLGMSLVPMTHLPAGFYTKPSLSALPNPAVRLGGNVTLQCASQIGYDGFSLTKEEPQKFSWTLDSQYIYSNSNFRGLFSVGPTNSTQKRTFRCYGYYLSNPQVWSEPSDPLELLVSGVTRYPKAVIGVSVAVFLLLSLLIVFLLFRLRNQTKDKKGDATVKVGQPTDSMELDVLNQCEEDPSNVLYAQVKPAQLTRAQITPSSLKSKELQASSDPRAKGDQVIDEQADTSGELHDVTYAQLCIMTPRQGQVNLSSSRWKHPS</sequence>
<dbReference type="GO" id="GO:0002764">
    <property type="term" value="P:immune response-regulating signaling pathway"/>
    <property type="evidence" value="ECO:0007669"/>
    <property type="project" value="TreeGrafter"/>
</dbReference>
<keyword evidence="4" id="KW-0393">Immunoglobulin domain</keyword>
<feature type="transmembrane region" description="Helical" evidence="6">
    <location>
        <begin position="133"/>
        <end position="154"/>
    </location>
</feature>
<feature type="chain" id="PRO_5043325666" evidence="7">
    <location>
        <begin position="19"/>
        <end position="271"/>
    </location>
</feature>
<keyword evidence="3" id="KW-0325">Glycoprotein</keyword>
<dbReference type="GO" id="GO:0032396">
    <property type="term" value="F:inhibitory MHC class I receptor activity"/>
    <property type="evidence" value="ECO:0007669"/>
    <property type="project" value="TreeGrafter"/>
</dbReference>
<keyword evidence="6" id="KW-0812">Transmembrane</keyword>
<dbReference type="GO" id="GO:0005886">
    <property type="term" value="C:plasma membrane"/>
    <property type="evidence" value="ECO:0007669"/>
    <property type="project" value="TreeGrafter"/>
</dbReference>
<evidence type="ECO:0000256" key="3">
    <source>
        <dbReference type="ARBA" id="ARBA00023180"/>
    </source>
</evidence>
<keyword evidence="6" id="KW-1133">Transmembrane helix</keyword>
<dbReference type="PANTHER" id="PTHR11738">
    <property type="entry name" value="MHC CLASS I NK CELL RECEPTOR"/>
    <property type="match status" value="1"/>
</dbReference>
<dbReference type="Proteomes" id="UP001152836">
    <property type="component" value="Unassembled WGS sequence"/>
</dbReference>
<comment type="caution">
    <text evidence="9">The sequence shown here is derived from an EMBL/GenBank/DDBJ whole genome shotgun (WGS) entry which is preliminary data.</text>
</comment>